<dbReference type="RefSeq" id="WP_055464100.1">
    <property type="nucleotide sequence ID" value="NZ_CYHG01000011.1"/>
</dbReference>
<keyword evidence="3" id="KW-0378">Hydrolase</keyword>
<keyword evidence="4" id="KW-0732">Signal</keyword>
<protein>
    <submittedName>
        <fullName evidence="6">Endonuclease YncB, thermonuclease family</fullName>
    </submittedName>
</protein>
<dbReference type="Proteomes" id="UP000182769">
    <property type="component" value="Unassembled WGS sequence"/>
</dbReference>
<dbReference type="InterPro" id="IPR035437">
    <property type="entry name" value="SNase_OB-fold_sf"/>
</dbReference>
<dbReference type="InterPro" id="IPR016071">
    <property type="entry name" value="Staphylococal_nuclease_OB-fold"/>
</dbReference>
<evidence type="ECO:0000313" key="6">
    <source>
        <dbReference type="EMBL" id="CUB05476.1"/>
    </source>
</evidence>
<dbReference type="GO" id="GO:0016787">
    <property type="term" value="F:hydrolase activity"/>
    <property type="evidence" value="ECO:0007669"/>
    <property type="project" value="UniProtKB-KW"/>
</dbReference>
<proteinExistence type="predicted"/>
<dbReference type="Gene3D" id="2.40.50.90">
    <property type="match status" value="1"/>
</dbReference>
<feature type="signal peptide" evidence="4">
    <location>
        <begin position="1"/>
        <end position="23"/>
    </location>
</feature>
<dbReference type="PROSITE" id="PS50830">
    <property type="entry name" value="TNASE_3"/>
    <property type="match status" value="1"/>
</dbReference>
<evidence type="ECO:0000256" key="4">
    <source>
        <dbReference type="SAM" id="SignalP"/>
    </source>
</evidence>
<evidence type="ECO:0000259" key="5">
    <source>
        <dbReference type="PROSITE" id="PS50830"/>
    </source>
</evidence>
<organism evidence="6 7">
    <name type="scientific">Marinomonas fungiae</name>
    <dbReference type="NCBI Taxonomy" id="1137284"/>
    <lineage>
        <taxon>Bacteria</taxon>
        <taxon>Pseudomonadati</taxon>
        <taxon>Pseudomonadota</taxon>
        <taxon>Gammaproteobacteria</taxon>
        <taxon>Oceanospirillales</taxon>
        <taxon>Oceanospirillaceae</taxon>
        <taxon>Marinomonas</taxon>
    </lineage>
</organism>
<gene>
    <name evidence="6" type="ORF">Ga0061065_11166</name>
</gene>
<dbReference type="Pfam" id="PF00565">
    <property type="entry name" value="SNase"/>
    <property type="match status" value="1"/>
</dbReference>
<dbReference type="OrthoDB" id="6867997at2"/>
<evidence type="ECO:0000256" key="3">
    <source>
        <dbReference type="ARBA" id="ARBA00022801"/>
    </source>
</evidence>
<dbReference type="PANTHER" id="PTHR12302">
    <property type="entry name" value="EBNA2 BINDING PROTEIN P100"/>
    <property type="match status" value="1"/>
</dbReference>
<accession>A0A0K6IQU8</accession>
<evidence type="ECO:0000256" key="1">
    <source>
        <dbReference type="ARBA" id="ARBA00022722"/>
    </source>
</evidence>
<reference evidence="7" key="1">
    <citation type="submission" date="2015-08" db="EMBL/GenBank/DDBJ databases">
        <authorList>
            <person name="Varghese N."/>
        </authorList>
    </citation>
    <scope>NUCLEOTIDE SEQUENCE [LARGE SCALE GENOMIC DNA]</scope>
    <source>
        <strain evidence="7">JCM 18476</strain>
    </source>
</reference>
<keyword evidence="1" id="KW-0540">Nuclease</keyword>
<name>A0A0K6IQU8_9GAMM</name>
<dbReference type="EMBL" id="CYHG01000011">
    <property type="protein sequence ID" value="CUB05476.1"/>
    <property type="molecule type" value="Genomic_DNA"/>
</dbReference>
<feature type="domain" description="TNase-like" evidence="5">
    <location>
        <begin position="30"/>
        <end position="158"/>
    </location>
</feature>
<dbReference type="SUPFAM" id="SSF50199">
    <property type="entry name" value="Staphylococcal nuclease"/>
    <property type="match status" value="1"/>
</dbReference>
<keyword evidence="2 6" id="KW-0255">Endonuclease</keyword>
<dbReference type="STRING" id="1137284.GCA_001418205_03006"/>
<dbReference type="AlphaFoldDB" id="A0A0K6IQU8"/>
<evidence type="ECO:0000313" key="7">
    <source>
        <dbReference type="Proteomes" id="UP000182769"/>
    </source>
</evidence>
<sequence length="255" mass="29477">MLIQKKRQALLALFLCLSSSSYGQCLAQGDLQVAQVQRIVDGDTLHLSDGRKVRLVGVNTPELDHENGRHEAFALEAKQRLSSLAGDQVYWQSAQESEDRYGRKLYYLFTKDRESIASQLLSDGLGYRIAVPPNIRYQDCFAKSEQIAREAKRGLWQHPTQWQPQAGFAVARSKLTSITHNRGGWWLETSQDLVINIPRYAEHYWSEKDIYFLQGKSVEARGWQYQRKNHRKDRFKSVVLTVKHPQDLRRIESSD</sequence>
<feature type="chain" id="PRO_5005505749" evidence="4">
    <location>
        <begin position="24"/>
        <end position="255"/>
    </location>
</feature>
<dbReference type="GO" id="GO:0004519">
    <property type="term" value="F:endonuclease activity"/>
    <property type="evidence" value="ECO:0007669"/>
    <property type="project" value="UniProtKB-KW"/>
</dbReference>
<keyword evidence="7" id="KW-1185">Reference proteome</keyword>
<dbReference type="PANTHER" id="PTHR12302:SF3">
    <property type="entry name" value="SERINE_THREONINE-PROTEIN KINASE 31"/>
    <property type="match status" value="1"/>
</dbReference>
<evidence type="ECO:0000256" key="2">
    <source>
        <dbReference type="ARBA" id="ARBA00022759"/>
    </source>
</evidence>
<dbReference type="SMART" id="SM00318">
    <property type="entry name" value="SNc"/>
    <property type="match status" value="1"/>
</dbReference>